<comment type="subunit">
    <text evidence="2">Homotetramer.</text>
</comment>
<keyword evidence="3" id="KW-0963">Cytoplasm</keyword>
<evidence type="ECO:0000256" key="3">
    <source>
        <dbReference type="ARBA" id="ARBA00022490"/>
    </source>
</evidence>
<dbReference type="GO" id="GO:0016491">
    <property type="term" value="F:oxidoreductase activity"/>
    <property type="evidence" value="ECO:0007669"/>
    <property type="project" value="InterPro"/>
</dbReference>
<dbReference type="Pfam" id="PF13602">
    <property type="entry name" value="ADH_zinc_N_2"/>
    <property type="match status" value="1"/>
</dbReference>
<dbReference type="CDD" id="cd05289">
    <property type="entry name" value="MDR_like_2"/>
    <property type="match status" value="1"/>
</dbReference>
<dbReference type="InterPro" id="IPR002364">
    <property type="entry name" value="Quin_OxRdtase/zeta-crystal_CS"/>
</dbReference>
<dbReference type="GO" id="GO:0003723">
    <property type="term" value="F:RNA binding"/>
    <property type="evidence" value="ECO:0007669"/>
    <property type="project" value="UniProtKB-KW"/>
</dbReference>
<dbReference type="Pfam" id="PF08240">
    <property type="entry name" value="ADH_N"/>
    <property type="match status" value="1"/>
</dbReference>
<sequence>MKAIRIHEFGGPEVMKIEEIEIPVPKADEILVKMFASGINPADYVVRQGGNVILKPFLKLPLGLGLDGAGTVEETGSDVSRFKKGDKVYGLPNFLNGTYAEFIAAKANQFAIMPNNVSFNEAGAIPSCALMAWDGTNLGKVNAGQKMLIHGAAGGIGSLALQFAKAKGAYVIGTASRYNFDFLKQLGADEVIDYKDENFGGLLAAIDVVFDASPVFNEGARMMMAAALKDYGRFVSVQLPHAFSEEFLGILTRKNAEAKMIRRELDIAQSLSDIAKLIEAGKVSIVISKVYPMGEVAEAHTALETKHVRGKIVLEIRKENESRNEAD</sequence>
<dbReference type="PANTHER" id="PTHR44154:SF1">
    <property type="entry name" value="QUINONE OXIDOREDUCTASE"/>
    <property type="match status" value="1"/>
</dbReference>
<evidence type="ECO:0000256" key="2">
    <source>
        <dbReference type="ARBA" id="ARBA00011881"/>
    </source>
</evidence>
<gene>
    <name evidence="7" type="ORF">SAMN05216490_4952</name>
</gene>
<dbReference type="EMBL" id="LT629740">
    <property type="protein sequence ID" value="SDT68838.1"/>
    <property type="molecule type" value="Genomic_DNA"/>
</dbReference>
<dbReference type="PROSITE" id="PS01162">
    <property type="entry name" value="QOR_ZETA_CRYSTAL"/>
    <property type="match status" value="1"/>
</dbReference>
<evidence type="ECO:0000259" key="6">
    <source>
        <dbReference type="SMART" id="SM00829"/>
    </source>
</evidence>
<dbReference type="Gene3D" id="3.90.180.10">
    <property type="entry name" value="Medium-chain alcohol dehydrogenases, catalytic domain"/>
    <property type="match status" value="1"/>
</dbReference>
<dbReference type="GO" id="GO:0005737">
    <property type="term" value="C:cytoplasm"/>
    <property type="evidence" value="ECO:0007669"/>
    <property type="project" value="UniProtKB-SubCell"/>
</dbReference>
<protein>
    <submittedName>
        <fullName evidence="7">NADPH:quinone reductase</fullName>
    </submittedName>
</protein>
<feature type="domain" description="Enoyl reductase (ER)" evidence="6">
    <location>
        <begin position="10"/>
        <end position="314"/>
    </location>
</feature>
<dbReference type="STRING" id="652787.SAMN05216490_4952"/>
<dbReference type="InterPro" id="IPR011032">
    <property type="entry name" value="GroES-like_sf"/>
</dbReference>
<evidence type="ECO:0000256" key="5">
    <source>
        <dbReference type="ARBA" id="ARBA00022884"/>
    </source>
</evidence>
<comment type="subcellular location">
    <subcellularLocation>
        <location evidence="1">Cytoplasm</location>
    </subcellularLocation>
</comment>
<dbReference type="InterPro" id="IPR020843">
    <property type="entry name" value="ER"/>
</dbReference>
<dbReference type="InterPro" id="IPR013154">
    <property type="entry name" value="ADH-like_N"/>
</dbReference>
<evidence type="ECO:0000256" key="4">
    <source>
        <dbReference type="ARBA" id="ARBA00022857"/>
    </source>
</evidence>
<evidence type="ECO:0000256" key="1">
    <source>
        <dbReference type="ARBA" id="ARBA00004496"/>
    </source>
</evidence>
<organism evidence="7 8">
    <name type="scientific">Mucilaginibacter mallensis</name>
    <dbReference type="NCBI Taxonomy" id="652787"/>
    <lineage>
        <taxon>Bacteria</taxon>
        <taxon>Pseudomonadati</taxon>
        <taxon>Bacteroidota</taxon>
        <taxon>Sphingobacteriia</taxon>
        <taxon>Sphingobacteriales</taxon>
        <taxon>Sphingobacteriaceae</taxon>
        <taxon>Mucilaginibacter</taxon>
    </lineage>
</organism>
<dbReference type="SUPFAM" id="SSF51735">
    <property type="entry name" value="NAD(P)-binding Rossmann-fold domains"/>
    <property type="match status" value="1"/>
</dbReference>
<dbReference type="PANTHER" id="PTHR44154">
    <property type="entry name" value="QUINONE OXIDOREDUCTASE"/>
    <property type="match status" value="1"/>
</dbReference>
<dbReference type="SUPFAM" id="SSF50129">
    <property type="entry name" value="GroES-like"/>
    <property type="match status" value="1"/>
</dbReference>
<dbReference type="RefSeq" id="WP_091380968.1">
    <property type="nucleotide sequence ID" value="NZ_LT629740.1"/>
</dbReference>
<dbReference type="InterPro" id="IPR036291">
    <property type="entry name" value="NAD(P)-bd_dom_sf"/>
</dbReference>
<dbReference type="AlphaFoldDB" id="A0A1H2CED5"/>
<evidence type="ECO:0000313" key="8">
    <source>
        <dbReference type="Proteomes" id="UP000199679"/>
    </source>
</evidence>
<dbReference type="OrthoDB" id="9787435at2"/>
<keyword evidence="5" id="KW-0694">RNA-binding</keyword>
<dbReference type="Gene3D" id="3.40.50.720">
    <property type="entry name" value="NAD(P)-binding Rossmann-like Domain"/>
    <property type="match status" value="1"/>
</dbReference>
<accession>A0A1H2CED5</accession>
<dbReference type="Proteomes" id="UP000199679">
    <property type="component" value="Chromosome I"/>
</dbReference>
<dbReference type="GO" id="GO:0008270">
    <property type="term" value="F:zinc ion binding"/>
    <property type="evidence" value="ECO:0007669"/>
    <property type="project" value="InterPro"/>
</dbReference>
<proteinExistence type="predicted"/>
<name>A0A1H2CED5_MUCMA</name>
<keyword evidence="8" id="KW-1185">Reference proteome</keyword>
<evidence type="ECO:0000313" key="7">
    <source>
        <dbReference type="EMBL" id="SDT68838.1"/>
    </source>
</evidence>
<keyword evidence="4" id="KW-0521">NADP</keyword>
<dbReference type="InterPro" id="IPR051603">
    <property type="entry name" value="Zinc-ADH_QOR/CCCR"/>
</dbReference>
<dbReference type="SMART" id="SM00829">
    <property type="entry name" value="PKS_ER"/>
    <property type="match status" value="1"/>
</dbReference>
<reference evidence="7 8" key="1">
    <citation type="submission" date="2016-10" db="EMBL/GenBank/DDBJ databases">
        <authorList>
            <person name="de Groot N.N."/>
        </authorList>
    </citation>
    <scope>NUCLEOTIDE SEQUENCE [LARGE SCALE GENOMIC DNA]</scope>
    <source>
        <strain evidence="7 8">MP1X4</strain>
    </source>
</reference>